<accession>A0AAP0FNS0</accession>
<evidence type="ECO:0008006" key="3">
    <source>
        <dbReference type="Google" id="ProtNLM"/>
    </source>
</evidence>
<protein>
    <recommendedName>
        <fullName evidence="3">Copia protein</fullName>
    </recommendedName>
</protein>
<evidence type="ECO:0000313" key="2">
    <source>
        <dbReference type="Proteomes" id="UP001420932"/>
    </source>
</evidence>
<dbReference type="CDD" id="cd09272">
    <property type="entry name" value="RNase_HI_RT_Ty1"/>
    <property type="match status" value="1"/>
</dbReference>
<dbReference type="SUPFAM" id="SSF56672">
    <property type="entry name" value="DNA/RNA polymerases"/>
    <property type="match status" value="1"/>
</dbReference>
<sequence>MFMGSSLISWKTKKQATVSKSSAEAEYRSLSSTVCELLWISYILKDLNIPTSLPIPLWCDNQAAIHLSANPVFHERTKHLEIDCHLVRHQFKSGFVLPKYISTRLQLADLFTKSLPAPLFFDLLSKMGLCDWHRHPS</sequence>
<organism evidence="1 2">
    <name type="scientific">Stephania yunnanensis</name>
    <dbReference type="NCBI Taxonomy" id="152371"/>
    <lineage>
        <taxon>Eukaryota</taxon>
        <taxon>Viridiplantae</taxon>
        <taxon>Streptophyta</taxon>
        <taxon>Embryophyta</taxon>
        <taxon>Tracheophyta</taxon>
        <taxon>Spermatophyta</taxon>
        <taxon>Magnoliopsida</taxon>
        <taxon>Ranunculales</taxon>
        <taxon>Menispermaceae</taxon>
        <taxon>Menispermoideae</taxon>
        <taxon>Cissampelideae</taxon>
        <taxon>Stephania</taxon>
    </lineage>
</organism>
<dbReference type="EMBL" id="JBBNAF010000010">
    <property type="protein sequence ID" value="KAK9107349.1"/>
    <property type="molecule type" value="Genomic_DNA"/>
</dbReference>
<keyword evidence="2" id="KW-1185">Reference proteome</keyword>
<reference evidence="1 2" key="1">
    <citation type="submission" date="2024-01" db="EMBL/GenBank/DDBJ databases">
        <title>Genome assemblies of Stephania.</title>
        <authorList>
            <person name="Yang L."/>
        </authorList>
    </citation>
    <scope>NUCLEOTIDE SEQUENCE [LARGE SCALE GENOMIC DNA]</scope>
    <source>
        <strain evidence="1">YNDBR</strain>
        <tissue evidence="1">Leaf</tissue>
    </source>
</reference>
<dbReference type="PANTHER" id="PTHR11439">
    <property type="entry name" value="GAG-POL-RELATED RETROTRANSPOSON"/>
    <property type="match status" value="1"/>
</dbReference>
<dbReference type="Proteomes" id="UP001420932">
    <property type="component" value="Unassembled WGS sequence"/>
</dbReference>
<dbReference type="InterPro" id="IPR043502">
    <property type="entry name" value="DNA/RNA_pol_sf"/>
</dbReference>
<comment type="caution">
    <text evidence="1">The sequence shown here is derived from an EMBL/GenBank/DDBJ whole genome shotgun (WGS) entry which is preliminary data.</text>
</comment>
<proteinExistence type="predicted"/>
<evidence type="ECO:0000313" key="1">
    <source>
        <dbReference type="EMBL" id="KAK9107349.1"/>
    </source>
</evidence>
<gene>
    <name evidence="1" type="ORF">Syun_023360</name>
</gene>
<dbReference type="AlphaFoldDB" id="A0AAP0FNS0"/>
<dbReference type="PANTHER" id="PTHR11439:SF465">
    <property type="entry name" value="REVERSE TRANSCRIPTASE TY1_COPIA-TYPE DOMAIN-CONTAINING PROTEIN"/>
    <property type="match status" value="1"/>
</dbReference>
<name>A0AAP0FNS0_9MAGN</name>